<proteinExistence type="predicted"/>
<sequence length="350" mass="38714">MDSMPRRIQAVLAAGLPLIPLFQNRKRSRYPVTSEPADSMPPYTSTNPTSFSHTLTSSTCVHPAAPHPFSVPSCPRPSFPCNLPPNFPTEWAQQDEILTYPVSHTSTHPSWPQGQAQSWGIRTRSATPSYLHRRGHNKPQAYPPVPQPPISPPAHSSLQPKRLIDSSNVMQSRYGPQPSTLAPLVSIQYDPSAQKGNWQLKTTEGSAMKSSSSQPPLRILTISIANLTNWPSIERGHMIFEVFGVLDSAVIDVDGVAKRFTLREGAHFVQAIFYETVCCDLIQPSISTFFFLIAQPFCSETSHSHTYSLHFFQGPATSSSNPWPPTACCRFLGQYVRTTPLLLHAPCLVD</sequence>
<evidence type="ECO:0000256" key="1">
    <source>
        <dbReference type="SAM" id="MobiDB-lite"/>
    </source>
</evidence>
<dbReference type="GO" id="GO:0051445">
    <property type="term" value="P:regulation of meiotic cell cycle"/>
    <property type="evidence" value="ECO:0007669"/>
    <property type="project" value="TreeGrafter"/>
</dbReference>
<feature type="compositionally biased region" description="Pro residues" evidence="1">
    <location>
        <begin position="141"/>
        <end position="152"/>
    </location>
</feature>
<dbReference type="Proteomes" id="UP000694388">
    <property type="component" value="Unplaced"/>
</dbReference>
<accession>A0A8C4WST9</accession>
<protein>
    <submittedName>
        <fullName evidence="2">Uncharacterized protein</fullName>
    </submittedName>
</protein>
<dbReference type="AlphaFoldDB" id="A0A8C4WST9"/>
<dbReference type="GO" id="GO:0007276">
    <property type="term" value="P:gamete generation"/>
    <property type="evidence" value="ECO:0007669"/>
    <property type="project" value="InterPro"/>
</dbReference>
<evidence type="ECO:0000313" key="3">
    <source>
        <dbReference type="Proteomes" id="UP000694388"/>
    </source>
</evidence>
<dbReference type="PANTHER" id="PTHR35258:SF1">
    <property type="entry name" value="SPERMATOGENESIS-ASSOCIATED PROTEIN 22"/>
    <property type="match status" value="1"/>
</dbReference>
<evidence type="ECO:0000313" key="2">
    <source>
        <dbReference type="Ensembl" id="ENSEBUP00000009977.1"/>
    </source>
</evidence>
<dbReference type="GO" id="GO:0000711">
    <property type="term" value="P:meiotic DNA repair synthesis"/>
    <property type="evidence" value="ECO:0007669"/>
    <property type="project" value="InterPro"/>
</dbReference>
<feature type="region of interest" description="Disordered" evidence="1">
    <location>
        <begin position="29"/>
        <end position="50"/>
    </location>
</feature>
<keyword evidence="3" id="KW-1185">Reference proteome</keyword>
<organism evidence="2 3">
    <name type="scientific">Eptatretus burgeri</name>
    <name type="common">Inshore hagfish</name>
    <dbReference type="NCBI Taxonomy" id="7764"/>
    <lineage>
        <taxon>Eukaryota</taxon>
        <taxon>Metazoa</taxon>
        <taxon>Chordata</taxon>
        <taxon>Craniata</taxon>
        <taxon>Vertebrata</taxon>
        <taxon>Cyclostomata</taxon>
        <taxon>Myxini</taxon>
        <taxon>Myxiniformes</taxon>
        <taxon>Myxinidae</taxon>
        <taxon>Eptatretinae</taxon>
        <taxon>Eptatretus</taxon>
    </lineage>
</organism>
<dbReference type="Ensembl" id="ENSEBUT00000010532.1">
    <property type="protein sequence ID" value="ENSEBUP00000009996.1"/>
    <property type="gene ID" value="ENSEBUG00000006414.1"/>
</dbReference>
<reference evidence="2" key="1">
    <citation type="submission" date="2025-05" db="UniProtKB">
        <authorList>
            <consortium name="Ensembl"/>
        </authorList>
    </citation>
    <scope>IDENTIFICATION</scope>
</reference>
<dbReference type="GO" id="GO:0007129">
    <property type="term" value="P:homologous chromosome pairing at meiosis"/>
    <property type="evidence" value="ECO:0007669"/>
    <property type="project" value="InterPro"/>
</dbReference>
<dbReference type="PANTHER" id="PTHR35258">
    <property type="entry name" value="SPERMATOGENESIS-ASSOCIATED PROTEIN 22"/>
    <property type="match status" value="1"/>
</dbReference>
<dbReference type="Ensembl" id="ENSEBUT00000010512.1">
    <property type="protein sequence ID" value="ENSEBUP00000009977.1"/>
    <property type="gene ID" value="ENSEBUG00000006414.1"/>
</dbReference>
<dbReference type="InterPro" id="IPR033536">
    <property type="entry name" value="Spata22"/>
</dbReference>
<feature type="region of interest" description="Disordered" evidence="1">
    <location>
        <begin position="130"/>
        <end position="159"/>
    </location>
</feature>
<name>A0A8C4WST9_EPTBU</name>